<keyword evidence="2" id="KW-1185">Reference proteome</keyword>
<gene>
    <name evidence="1" type="ORF">J4573_35105</name>
</gene>
<dbReference type="AlphaFoldDB" id="A0A939T7T6"/>
<organism evidence="1 2">
    <name type="scientific">Actinomadura barringtoniae</name>
    <dbReference type="NCBI Taxonomy" id="1427535"/>
    <lineage>
        <taxon>Bacteria</taxon>
        <taxon>Bacillati</taxon>
        <taxon>Actinomycetota</taxon>
        <taxon>Actinomycetes</taxon>
        <taxon>Streptosporangiales</taxon>
        <taxon>Thermomonosporaceae</taxon>
        <taxon>Actinomadura</taxon>
    </lineage>
</organism>
<name>A0A939T7T6_9ACTN</name>
<dbReference type="NCBIfam" id="NF038083">
    <property type="entry name" value="CU044_5270_fam"/>
    <property type="match status" value="1"/>
</dbReference>
<dbReference type="InterPro" id="IPR047789">
    <property type="entry name" value="CU044_5270-like"/>
</dbReference>
<reference evidence="1" key="1">
    <citation type="submission" date="2021-03" db="EMBL/GenBank/DDBJ databases">
        <authorList>
            <person name="Kanchanasin P."/>
            <person name="Saeng-In P."/>
            <person name="Phongsopitanun W."/>
            <person name="Yuki M."/>
            <person name="Kudo T."/>
            <person name="Ohkuma M."/>
            <person name="Tanasupawat S."/>
        </authorList>
    </citation>
    <scope>NUCLEOTIDE SEQUENCE</scope>
    <source>
        <strain evidence="1">GKU 128</strain>
    </source>
</reference>
<accession>A0A939T7T6</accession>
<comment type="caution">
    <text evidence="1">The sequence shown here is derived from an EMBL/GenBank/DDBJ whole genome shotgun (WGS) entry which is preliminary data.</text>
</comment>
<proteinExistence type="predicted"/>
<evidence type="ECO:0000313" key="2">
    <source>
        <dbReference type="Proteomes" id="UP000669179"/>
    </source>
</evidence>
<dbReference type="Proteomes" id="UP000669179">
    <property type="component" value="Unassembled WGS sequence"/>
</dbReference>
<evidence type="ECO:0000313" key="1">
    <source>
        <dbReference type="EMBL" id="MBO2452364.1"/>
    </source>
</evidence>
<protein>
    <submittedName>
        <fullName evidence="1">CU044_5270 family protein</fullName>
    </submittedName>
</protein>
<dbReference type="EMBL" id="JAGEOJ010000016">
    <property type="protein sequence ID" value="MBO2452364.1"/>
    <property type="molecule type" value="Genomic_DNA"/>
</dbReference>
<dbReference type="RefSeq" id="WP_208260342.1">
    <property type="nucleotide sequence ID" value="NZ_JAGEOJ010000016.1"/>
</dbReference>
<sequence length="391" mass="42715">MTFGNGRNTMTDPESTFRALKPAALDELTEDAYARRREDDLDRAMRGASATQGRKARWRPTILVAGLATACAATAGTVVATTAAGRHGTSPARTPAATPTRQLDARGVLLASAATAERMQVKPGRYWYDRERTQTVQSTRTDVKGAKPGELARRPQREVTKLPYTYLSSGGQESWMSRTGRDRSRTITSIDVRTTFPTPADRAEWVKAGSPDLVEKDERKPSVNNYDIPLHFQIGNEQVQTDDLLKLPTDADDLSRYLRKRRALDVQRAGGPQNVDPYPYYVWTTAQDLLAGPITPGTKAALYRVLAQQPGVRSDGMVTDQLGRRGLSVTLPLASAFGSKGPDGEVRLVIDPKSAQLLAYESYDSRATGTPGLSVAYESMGWVDSLDGRVP</sequence>